<dbReference type="PROSITE" id="PS00107">
    <property type="entry name" value="PROTEIN_KINASE_ATP"/>
    <property type="match status" value="1"/>
</dbReference>
<evidence type="ECO:0000256" key="3">
    <source>
        <dbReference type="ARBA" id="ARBA00022840"/>
    </source>
</evidence>
<evidence type="ECO:0000313" key="8">
    <source>
        <dbReference type="Proteomes" id="UP000801492"/>
    </source>
</evidence>
<dbReference type="GO" id="GO:0004674">
    <property type="term" value="F:protein serine/threonine kinase activity"/>
    <property type="evidence" value="ECO:0007669"/>
    <property type="project" value="UniProtKB-EC"/>
</dbReference>
<dbReference type="EMBL" id="VTPC01090404">
    <property type="protein sequence ID" value="KAF2883493.1"/>
    <property type="molecule type" value="Genomic_DNA"/>
</dbReference>
<dbReference type="EC" id="2.7.11.1" evidence="1"/>
<dbReference type="PROSITE" id="PS50011">
    <property type="entry name" value="PROTEIN_KINASE_DOM"/>
    <property type="match status" value="1"/>
</dbReference>
<dbReference type="GO" id="GO:0005524">
    <property type="term" value="F:ATP binding"/>
    <property type="evidence" value="ECO:0007669"/>
    <property type="project" value="UniProtKB-UniRule"/>
</dbReference>
<keyword evidence="2 4" id="KW-0547">Nucleotide-binding</keyword>
<dbReference type="Proteomes" id="UP000801492">
    <property type="component" value="Unassembled WGS sequence"/>
</dbReference>
<dbReference type="InterPro" id="IPR000719">
    <property type="entry name" value="Prot_kinase_dom"/>
</dbReference>
<feature type="compositionally biased region" description="Basic residues" evidence="5">
    <location>
        <begin position="596"/>
        <end position="609"/>
    </location>
</feature>
<dbReference type="InterPro" id="IPR008271">
    <property type="entry name" value="Ser/Thr_kinase_AS"/>
</dbReference>
<evidence type="ECO:0000256" key="2">
    <source>
        <dbReference type="ARBA" id="ARBA00022741"/>
    </source>
</evidence>
<keyword evidence="3 4" id="KW-0067">ATP-binding</keyword>
<evidence type="ECO:0000256" key="4">
    <source>
        <dbReference type="PROSITE-ProRule" id="PRU10141"/>
    </source>
</evidence>
<evidence type="ECO:0000256" key="1">
    <source>
        <dbReference type="ARBA" id="ARBA00012513"/>
    </source>
</evidence>
<protein>
    <recommendedName>
        <fullName evidence="1">non-specific serine/threonine protein kinase</fullName>
        <ecNumber evidence="1">2.7.11.1</ecNumber>
    </recommendedName>
</protein>
<dbReference type="OrthoDB" id="2687620at2759"/>
<organism evidence="7 8">
    <name type="scientific">Ignelater luminosus</name>
    <name type="common">Cucubano</name>
    <name type="synonym">Pyrophorus luminosus</name>
    <dbReference type="NCBI Taxonomy" id="2038154"/>
    <lineage>
        <taxon>Eukaryota</taxon>
        <taxon>Metazoa</taxon>
        <taxon>Ecdysozoa</taxon>
        <taxon>Arthropoda</taxon>
        <taxon>Hexapoda</taxon>
        <taxon>Insecta</taxon>
        <taxon>Pterygota</taxon>
        <taxon>Neoptera</taxon>
        <taxon>Endopterygota</taxon>
        <taxon>Coleoptera</taxon>
        <taxon>Polyphaga</taxon>
        <taxon>Elateriformia</taxon>
        <taxon>Elateroidea</taxon>
        <taxon>Elateridae</taxon>
        <taxon>Agrypninae</taxon>
        <taxon>Pyrophorini</taxon>
        <taxon>Ignelater</taxon>
    </lineage>
</organism>
<sequence>MRKRSNHEPAFDEPPVKRTLTVPSSTVNVTSGMILTDILGEKWRLGKSVGKGGFGMIYLASDNINQDVDSEAQYVAKVEAHKSGPLFVERNCYLLIAKPEMIEEWKNKNGLKHLGMPHYVASGSHNTAESKYRFLIIPRFNKDLDEMFEAKKCKFNLKTVLTIALQTIDVLQYIHSKGYVHSDIKASNILLEMKKTKTKVVYQSVKNKAFRYYGCTPVRSCKVRKLSVCRTLRPNMNLRYLRNDDVLEEAALNSQQRDIDKIYLLDYGLACKYVTQQGEHKKFCSDKRKAHAGTILFCSRDAHEGAQSRRSDLECLGYNLIYWLTSQLPWSGDTENPEVVQKKKTKCIDHLKEFLDYSFGYQCPRFLFDYFNYLKSLTFEKEPDYKYCKYLFKHALKEYGYKDNLLLDFENLEGWGRKQKKFKRNSENYKVQRSLLKLKRSPLKSNLPIKFSQPIKPVLRRKTNKKLKHKLKWSKILDPEHIIKQANARERKMTDTSDTVNFGPSLTSIEDLQQLNPTTAMREIFNRCIERQNNGNGISPRYRNEGALVNIEGYTPAMMEVYNRKKEREEMEFEQLFYQNSKLRSTRSNNNNKSNNKIKKPQSRVKKQKQVIINSPPCTRLKKKLKSTSYKKVEIPKAPTRVYSLRG</sequence>
<feature type="binding site" evidence="4">
    <location>
        <position position="77"/>
    </location>
    <ligand>
        <name>ATP</name>
        <dbReference type="ChEBI" id="CHEBI:30616"/>
    </ligand>
</feature>
<dbReference type="Gene3D" id="1.10.510.10">
    <property type="entry name" value="Transferase(Phosphotransferase) domain 1"/>
    <property type="match status" value="2"/>
</dbReference>
<dbReference type="SUPFAM" id="SSF56112">
    <property type="entry name" value="Protein kinase-like (PK-like)"/>
    <property type="match status" value="1"/>
</dbReference>
<keyword evidence="8" id="KW-1185">Reference proteome</keyword>
<accession>A0A8K0CA70</accession>
<dbReference type="InterPro" id="IPR011009">
    <property type="entry name" value="Kinase-like_dom_sf"/>
</dbReference>
<dbReference type="SMART" id="SM00220">
    <property type="entry name" value="S_TKc"/>
    <property type="match status" value="1"/>
</dbReference>
<dbReference type="AlphaFoldDB" id="A0A8K0CA70"/>
<feature type="compositionally biased region" description="Low complexity" evidence="5">
    <location>
        <begin position="580"/>
        <end position="595"/>
    </location>
</feature>
<comment type="caution">
    <text evidence="7">The sequence shown here is derived from an EMBL/GenBank/DDBJ whole genome shotgun (WGS) entry which is preliminary data.</text>
</comment>
<evidence type="ECO:0000313" key="7">
    <source>
        <dbReference type="EMBL" id="KAF2883493.1"/>
    </source>
</evidence>
<evidence type="ECO:0000256" key="5">
    <source>
        <dbReference type="SAM" id="MobiDB-lite"/>
    </source>
</evidence>
<feature type="region of interest" description="Disordered" evidence="5">
    <location>
        <begin position="580"/>
        <end position="610"/>
    </location>
</feature>
<gene>
    <name evidence="7" type="ORF">ILUMI_22666</name>
</gene>
<name>A0A8K0CA70_IGNLU</name>
<dbReference type="PROSITE" id="PS00108">
    <property type="entry name" value="PROTEIN_KINASE_ST"/>
    <property type="match status" value="1"/>
</dbReference>
<dbReference type="Pfam" id="PF00069">
    <property type="entry name" value="Pkinase"/>
    <property type="match status" value="1"/>
</dbReference>
<dbReference type="PANTHER" id="PTHR11909">
    <property type="entry name" value="CASEIN KINASE-RELATED"/>
    <property type="match status" value="1"/>
</dbReference>
<dbReference type="InterPro" id="IPR050235">
    <property type="entry name" value="CK1_Ser-Thr_kinase"/>
</dbReference>
<reference evidence="7" key="1">
    <citation type="submission" date="2019-08" db="EMBL/GenBank/DDBJ databases">
        <title>The genome of the North American firefly Photinus pyralis.</title>
        <authorList>
            <consortium name="Photinus pyralis genome working group"/>
            <person name="Fallon T.R."/>
            <person name="Sander Lower S.E."/>
            <person name="Weng J.-K."/>
        </authorList>
    </citation>
    <scope>NUCLEOTIDE SEQUENCE</scope>
    <source>
        <strain evidence="7">TRF0915ILg1</strain>
        <tissue evidence="7">Whole body</tissue>
    </source>
</reference>
<proteinExistence type="predicted"/>
<evidence type="ECO:0000259" key="6">
    <source>
        <dbReference type="PROSITE" id="PS50011"/>
    </source>
</evidence>
<dbReference type="InterPro" id="IPR017441">
    <property type="entry name" value="Protein_kinase_ATP_BS"/>
</dbReference>
<feature type="domain" description="Protein kinase" evidence="6">
    <location>
        <begin position="43"/>
        <end position="484"/>
    </location>
</feature>